<feature type="chain" id="PRO_5013118551" evidence="2">
    <location>
        <begin position="20"/>
        <end position="344"/>
    </location>
</feature>
<evidence type="ECO:0000313" key="5">
    <source>
        <dbReference type="Proteomes" id="UP000196027"/>
    </source>
</evidence>
<feature type="domain" description="PBP" evidence="3">
    <location>
        <begin position="17"/>
        <end position="296"/>
    </location>
</feature>
<reference evidence="4 5" key="1">
    <citation type="submission" date="2017-05" db="EMBL/GenBank/DDBJ databases">
        <title>Genomic insights into alkan degradation activity of Oleiphilus messinensis.</title>
        <authorList>
            <person name="Kozyavkin S.A."/>
            <person name="Slesarev A.I."/>
            <person name="Golyshin P.N."/>
            <person name="Korzhenkov A."/>
            <person name="Golyshina O.N."/>
            <person name="Toshchakov S.V."/>
        </authorList>
    </citation>
    <scope>NUCLEOTIDE SEQUENCE [LARGE SCALE GENOMIC DNA]</scope>
    <source>
        <strain evidence="4 5">ME102</strain>
    </source>
</reference>
<sequence length="344" mass="38393">MHKYLITLLMLIFACQSQARDQIRIVGSSTVYPFASFVAEEFGSVSRYPTPIVESTGTGGGMKLFCSDNSMDSPDITNASRRIKIKELDLCHRNGVKNITEVMFGYDGIVIAQDKDNAEMPLSKLELLLAVAKKVPNKTNDGLIDNPYKYWNEINPKLPKREIKIYGPPVSSGTRDAFEEIVLQYQTEEMKVYRDAGLKGYRFIRTDGAFIPSGENDNLIVQKLTKDKMALGIFGYSFLAENSDSIKSVDIDSVTPTAANIANKSYPISRSLFFYIKNDHKETLPAMEEYVAMFMDEAIIGMDGLLTEIGLIPMDTDSIELNMTRVSENINVSQDELEKAAAAH</sequence>
<dbReference type="Pfam" id="PF12849">
    <property type="entry name" value="PBP_like_2"/>
    <property type="match status" value="1"/>
</dbReference>
<evidence type="ECO:0000256" key="2">
    <source>
        <dbReference type="SAM" id="SignalP"/>
    </source>
</evidence>
<dbReference type="Proteomes" id="UP000196027">
    <property type="component" value="Chromosome"/>
</dbReference>
<evidence type="ECO:0000313" key="4">
    <source>
        <dbReference type="EMBL" id="ARU54346.1"/>
    </source>
</evidence>
<keyword evidence="1 2" id="KW-0732">Signal</keyword>
<organism evidence="4 5">
    <name type="scientific">Oleiphilus messinensis</name>
    <dbReference type="NCBI Taxonomy" id="141451"/>
    <lineage>
        <taxon>Bacteria</taxon>
        <taxon>Pseudomonadati</taxon>
        <taxon>Pseudomonadota</taxon>
        <taxon>Gammaproteobacteria</taxon>
        <taxon>Oceanospirillales</taxon>
        <taxon>Oleiphilaceae</taxon>
        <taxon>Oleiphilus</taxon>
    </lineage>
</organism>
<dbReference type="EMBL" id="CP021425">
    <property type="protein sequence ID" value="ARU54346.1"/>
    <property type="molecule type" value="Genomic_DNA"/>
</dbReference>
<dbReference type="AlphaFoldDB" id="A0A1Y0I3H3"/>
<evidence type="ECO:0000259" key="3">
    <source>
        <dbReference type="Pfam" id="PF12849"/>
    </source>
</evidence>
<feature type="signal peptide" evidence="2">
    <location>
        <begin position="1"/>
        <end position="19"/>
    </location>
</feature>
<dbReference type="OrthoDB" id="9765713at2"/>
<dbReference type="KEGG" id="ome:OLMES_0240"/>
<protein>
    <submittedName>
        <fullName evidence="4">Phosphate ABC transporter, periplasmic phosphate-binding protein</fullName>
    </submittedName>
</protein>
<dbReference type="SUPFAM" id="SSF53850">
    <property type="entry name" value="Periplasmic binding protein-like II"/>
    <property type="match status" value="1"/>
</dbReference>
<keyword evidence="5" id="KW-1185">Reference proteome</keyword>
<name>A0A1Y0I3H3_9GAMM</name>
<evidence type="ECO:0000256" key="1">
    <source>
        <dbReference type="ARBA" id="ARBA00022729"/>
    </source>
</evidence>
<dbReference type="InterPro" id="IPR050811">
    <property type="entry name" value="Phosphate_ABC_transporter"/>
</dbReference>
<dbReference type="PANTHER" id="PTHR30570:SF1">
    <property type="entry name" value="PHOSPHATE-BINDING PROTEIN PSTS"/>
    <property type="match status" value="1"/>
</dbReference>
<proteinExistence type="predicted"/>
<gene>
    <name evidence="4" type="ORF">OLMES_0240</name>
</gene>
<dbReference type="PANTHER" id="PTHR30570">
    <property type="entry name" value="PERIPLASMIC PHOSPHATE BINDING COMPONENT OF PHOSPHATE ABC TRANSPORTER"/>
    <property type="match status" value="1"/>
</dbReference>
<dbReference type="PROSITE" id="PS51257">
    <property type="entry name" value="PROKAR_LIPOPROTEIN"/>
    <property type="match status" value="1"/>
</dbReference>
<dbReference type="RefSeq" id="WP_087459561.1">
    <property type="nucleotide sequence ID" value="NZ_CP021425.1"/>
</dbReference>
<dbReference type="InterPro" id="IPR024370">
    <property type="entry name" value="PBP_domain"/>
</dbReference>
<accession>A0A1Y0I3H3</accession>
<dbReference type="Gene3D" id="3.40.190.10">
    <property type="entry name" value="Periplasmic binding protein-like II"/>
    <property type="match status" value="2"/>
</dbReference>